<keyword evidence="1 2" id="KW-0193">Cuticle</keyword>
<name>A0A6J3JXT6_9HYME</name>
<dbReference type="PROSITE" id="PS51155">
    <property type="entry name" value="CHIT_BIND_RR_2"/>
    <property type="match status" value="1"/>
</dbReference>
<evidence type="ECO:0000313" key="4">
    <source>
        <dbReference type="Proteomes" id="UP000504631"/>
    </source>
</evidence>
<dbReference type="InterPro" id="IPR031311">
    <property type="entry name" value="CHIT_BIND_RR_consensus"/>
</dbReference>
<feature type="compositionally biased region" description="Polar residues" evidence="3">
    <location>
        <begin position="82"/>
        <end position="91"/>
    </location>
</feature>
<dbReference type="PANTHER" id="PTHR12236">
    <property type="entry name" value="STRUCTURAL CONTITUENT OF CUTICLE"/>
    <property type="match status" value="1"/>
</dbReference>
<evidence type="ECO:0000256" key="1">
    <source>
        <dbReference type="ARBA" id="ARBA00022460"/>
    </source>
</evidence>
<evidence type="ECO:0000313" key="5">
    <source>
        <dbReference type="RefSeq" id="XP_033345652.1"/>
    </source>
</evidence>
<dbReference type="AlphaFoldDB" id="A0A6J3JXT6"/>
<feature type="compositionally biased region" description="Basic and acidic residues" evidence="3">
    <location>
        <begin position="68"/>
        <end position="81"/>
    </location>
</feature>
<proteinExistence type="predicted"/>
<sequence length="304" mass="33955">MSTLGMYELTHPELLSESDLKEILENRCIDFSDYKNLSRFELIELYKRVALPLPQRQSESNQNSNVRQHNEAMHSVNESHRNPVSSNGTSTRKTDINETAEEIFCIRPKSSASELKQTSNKIRLYNSNTFKKCNGIEKRNNDGKHDEAPSKKRQKITCILRAMCSHDGNVTLTATKTIRNYAMQVVIVLAVAIFTTCKGAAVPLPAVPLAKLAPVNPAFNYDPHPQYTYAYDVQDSLTGDSKTQQETRNGDIVSGSYSFIEADGTRRIVEYTADPVNGFNAVVHREPVAVIKPALKVAPVAFHP</sequence>
<dbReference type="RefSeq" id="XP_033345652.1">
    <property type="nucleotide sequence ID" value="XM_033489761.1"/>
</dbReference>
<dbReference type="PANTHER" id="PTHR12236:SF86">
    <property type="entry name" value="CCP84AC-RELATED"/>
    <property type="match status" value="1"/>
</dbReference>
<dbReference type="GO" id="GO:0031012">
    <property type="term" value="C:extracellular matrix"/>
    <property type="evidence" value="ECO:0007669"/>
    <property type="project" value="TreeGrafter"/>
</dbReference>
<dbReference type="GO" id="GO:0042302">
    <property type="term" value="F:structural constituent of cuticle"/>
    <property type="evidence" value="ECO:0007669"/>
    <property type="project" value="UniProtKB-UniRule"/>
</dbReference>
<keyword evidence="4" id="KW-1185">Reference proteome</keyword>
<dbReference type="Pfam" id="PF15323">
    <property type="entry name" value="Ashwin"/>
    <property type="match status" value="1"/>
</dbReference>
<dbReference type="PRINTS" id="PR00947">
    <property type="entry name" value="CUTICLE"/>
</dbReference>
<evidence type="ECO:0000256" key="3">
    <source>
        <dbReference type="SAM" id="MobiDB-lite"/>
    </source>
</evidence>
<dbReference type="GO" id="GO:0048598">
    <property type="term" value="P:embryonic morphogenesis"/>
    <property type="evidence" value="ECO:0007669"/>
    <property type="project" value="InterPro"/>
</dbReference>
<dbReference type="InterPro" id="IPR000618">
    <property type="entry name" value="Insect_cuticle"/>
</dbReference>
<dbReference type="InterPro" id="IPR024887">
    <property type="entry name" value="Ashwin"/>
</dbReference>
<feature type="region of interest" description="Disordered" evidence="3">
    <location>
        <begin position="55"/>
        <end position="93"/>
    </location>
</feature>
<dbReference type="GO" id="GO:0005615">
    <property type="term" value="C:extracellular space"/>
    <property type="evidence" value="ECO:0007669"/>
    <property type="project" value="TreeGrafter"/>
</dbReference>
<dbReference type="PROSITE" id="PS00233">
    <property type="entry name" value="CHIT_BIND_RR_1"/>
    <property type="match status" value="1"/>
</dbReference>
<dbReference type="GeneID" id="117231372"/>
<gene>
    <name evidence="5" type="primary">LOC117231372</name>
</gene>
<dbReference type="GO" id="GO:0072669">
    <property type="term" value="C:tRNA-splicing ligase complex"/>
    <property type="evidence" value="ECO:0007669"/>
    <property type="project" value="InterPro"/>
</dbReference>
<protein>
    <submittedName>
        <fullName evidence="5">Uncharacterized protein LOC117231372</fullName>
    </submittedName>
</protein>
<organism evidence="4 5">
    <name type="scientific">Bombus vosnesenskii</name>
    <dbReference type="NCBI Taxonomy" id="207650"/>
    <lineage>
        <taxon>Eukaryota</taxon>
        <taxon>Metazoa</taxon>
        <taxon>Ecdysozoa</taxon>
        <taxon>Arthropoda</taxon>
        <taxon>Hexapoda</taxon>
        <taxon>Insecta</taxon>
        <taxon>Pterygota</taxon>
        <taxon>Neoptera</taxon>
        <taxon>Endopterygota</taxon>
        <taxon>Hymenoptera</taxon>
        <taxon>Apocrita</taxon>
        <taxon>Aculeata</taxon>
        <taxon>Apoidea</taxon>
        <taxon>Anthophila</taxon>
        <taxon>Apidae</taxon>
        <taxon>Bombus</taxon>
        <taxon>Pyrobombus</taxon>
    </lineage>
</organism>
<dbReference type="Pfam" id="PF00379">
    <property type="entry name" value="Chitin_bind_4"/>
    <property type="match status" value="1"/>
</dbReference>
<dbReference type="InterPro" id="IPR051217">
    <property type="entry name" value="Insect_Cuticle_Struc_Prot"/>
</dbReference>
<accession>A0A6J3JXT6</accession>
<reference evidence="5" key="1">
    <citation type="submission" date="2025-08" db="UniProtKB">
        <authorList>
            <consortium name="RefSeq"/>
        </authorList>
    </citation>
    <scope>IDENTIFICATION</scope>
    <source>
        <tissue evidence="5">Muscle</tissue>
    </source>
</reference>
<dbReference type="KEGG" id="bvk:117231372"/>
<dbReference type="Proteomes" id="UP000504631">
    <property type="component" value="Unplaced"/>
</dbReference>
<evidence type="ECO:0000256" key="2">
    <source>
        <dbReference type="PROSITE-ProRule" id="PRU00497"/>
    </source>
</evidence>
<feature type="compositionally biased region" description="Polar residues" evidence="3">
    <location>
        <begin position="55"/>
        <end position="67"/>
    </location>
</feature>